<evidence type="ECO:0000256" key="3">
    <source>
        <dbReference type="ARBA" id="ARBA00022679"/>
    </source>
</evidence>
<gene>
    <name evidence="7" type="ORF">CRT60_22030</name>
</gene>
<dbReference type="GO" id="GO:0044027">
    <property type="term" value="P:negative regulation of gene expression via chromosomal CpG island methylation"/>
    <property type="evidence" value="ECO:0007669"/>
    <property type="project" value="TreeGrafter"/>
</dbReference>
<dbReference type="SUPFAM" id="SSF53335">
    <property type="entry name" value="S-adenosyl-L-methionine-dependent methyltransferases"/>
    <property type="match status" value="1"/>
</dbReference>
<comment type="catalytic activity">
    <reaction evidence="6">
        <text>a 2'-deoxycytidine in DNA + S-adenosyl-L-methionine = a 5-methyl-2'-deoxycytidine in DNA + S-adenosyl-L-homocysteine + H(+)</text>
        <dbReference type="Rhea" id="RHEA:13681"/>
        <dbReference type="Rhea" id="RHEA-COMP:11369"/>
        <dbReference type="Rhea" id="RHEA-COMP:11370"/>
        <dbReference type="ChEBI" id="CHEBI:15378"/>
        <dbReference type="ChEBI" id="CHEBI:57856"/>
        <dbReference type="ChEBI" id="CHEBI:59789"/>
        <dbReference type="ChEBI" id="CHEBI:85452"/>
        <dbReference type="ChEBI" id="CHEBI:85454"/>
        <dbReference type="EC" id="2.1.1.37"/>
    </reaction>
</comment>
<keyword evidence="7" id="KW-0255">Endonuclease</keyword>
<keyword evidence="5" id="KW-0680">Restriction system</keyword>
<keyword evidence="7" id="KW-0540">Nuclease</keyword>
<evidence type="ECO:0000256" key="6">
    <source>
        <dbReference type="ARBA" id="ARBA00047422"/>
    </source>
</evidence>
<dbReference type="InterPro" id="IPR001525">
    <property type="entry name" value="C5_MeTfrase"/>
</dbReference>
<dbReference type="Proteomes" id="UP000225379">
    <property type="component" value="Unassembled WGS sequence"/>
</dbReference>
<dbReference type="PRINTS" id="PR00105">
    <property type="entry name" value="C5METTRFRASE"/>
</dbReference>
<dbReference type="InterPro" id="IPR029063">
    <property type="entry name" value="SAM-dependent_MTases_sf"/>
</dbReference>
<evidence type="ECO:0000256" key="1">
    <source>
        <dbReference type="ARBA" id="ARBA00011975"/>
    </source>
</evidence>
<keyword evidence="2" id="KW-0489">Methyltransferase</keyword>
<protein>
    <recommendedName>
        <fullName evidence="1">DNA (cytosine-5-)-methyltransferase</fullName>
        <ecNumber evidence="1">2.1.1.37</ecNumber>
    </recommendedName>
</protein>
<accession>A0A2B8BEX3</accession>
<reference evidence="8" key="1">
    <citation type="submission" date="2017-10" db="EMBL/GenBank/DDBJ databases">
        <authorList>
            <person name="Kravchenko I.K."/>
            <person name="Grouzdev D.S."/>
        </authorList>
    </citation>
    <scope>NUCLEOTIDE SEQUENCE [LARGE SCALE GENOMIC DNA]</scope>
    <source>
        <strain evidence="8">B2</strain>
    </source>
</reference>
<keyword evidence="7" id="KW-0378">Hydrolase</keyword>
<comment type="caution">
    <text evidence="7">The sequence shown here is derived from an EMBL/GenBank/DDBJ whole genome shotgun (WGS) entry which is preliminary data.</text>
</comment>
<keyword evidence="8" id="KW-1185">Reference proteome</keyword>
<dbReference type="REBASE" id="266843">
    <property type="entry name" value="M.AspB2ORF22030P"/>
</dbReference>
<dbReference type="Gene3D" id="3.90.120.10">
    <property type="entry name" value="DNA Methylase, subunit A, domain 2"/>
    <property type="match status" value="1"/>
</dbReference>
<dbReference type="InterPro" id="IPR050390">
    <property type="entry name" value="C5-Methyltransferase"/>
</dbReference>
<name>A0A2B8BEX3_9PROT</name>
<evidence type="ECO:0000313" key="8">
    <source>
        <dbReference type="Proteomes" id="UP000225379"/>
    </source>
</evidence>
<evidence type="ECO:0000256" key="4">
    <source>
        <dbReference type="ARBA" id="ARBA00022691"/>
    </source>
</evidence>
<dbReference type="GO" id="GO:0032259">
    <property type="term" value="P:methylation"/>
    <property type="evidence" value="ECO:0007669"/>
    <property type="project" value="UniProtKB-KW"/>
</dbReference>
<keyword evidence="3" id="KW-0808">Transferase</keyword>
<evidence type="ECO:0000313" key="7">
    <source>
        <dbReference type="EMBL" id="PGH55932.1"/>
    </source>
</evidence>
<dbReference type="OrthoDB" id="9813719at2"/>
<evidence type="ECO:0000256" key="2">
    <source>
        <dbReference type="ARBA" id="ARBA00022603"/>
    </source>
</evidence>
<dbReference type="RefSeq" id="WP_098738647.1">
    <property type="nucleotide sequence ID" value="NZ_PDKW01000042.1"/>
</dbReference>
<dbReference type="AlphaFoldDB" id="A0A2B8BEX3"/>
<organism evidence="7 8">
    <name type="scientific">Azospirillum palustre</name>
    <dbReference type="NCBI Taxonomy" id="2044885"/>
    <lineage>
        <taxon>Bacteria</taxon>
        <taxon>Pseudomonadati</taxon>
        <taxon>Pseudomonadota</taxon>
        <taxon>Alphaproteobacteria</taxon>
        <taxon>Rhodospirillales</taxon>
        <taxon>Azospirillaceae</taxon>
        <taxon>Azospirillum</taxon>
    </lineage>
</organism>
<dbReference type="GO" id="GO:0003677">
    <property type="term" value="F:DNA binding"/>
    <property type="evidence" value="ECO:0007669"/>
    <property type="project" value="TreeGrafter"/>
</dbReference>
<dbReference type="EMBL" id="PDKW01000042">
    <property type="protein sequence ID" value="PGH55932.1"/>
    <property type="molecule type" value="Genomic_DNA"/>
</dbReference>
<dbReference type="GO" id="GO:0009307">
    <property type="term" value="P:DNA restriction-modification system"/>
    <property type="evidence" value="ECO:0007669"/>
    <property type="project" value="UniProtKB-KW"/>
</dbReference>
<dbReference type="GO" id="GO:0004519">
    <property type="term" value="F:endonuclease activity"/>
    <property type="evidence" value="ECO:0007669"/>
    <property type="project" value="UniProtKB-KW"/>
</dbReference>
<keyword evidence="4" id="KW-0949">S-adenosyl-L-methionine</keyword>
<dbReference type="GO" id="GO:0003886">
    <property type="term" value="F:DNA (cytosine-5-)-methyltransferase activity"/>
    <property type="evidence" value="ECO:0007669"/>
    <property type="project" value="UniProtKB-EC"/>
</dbReference>
<dbReference type="Pfam" id="PF00145">
    <property type="entry name" value="DNA_methylase"/>
    <property type="match status" value="2"/>
</dbReference>
<proteinExistence type="predicted"/>
<sequence length="583" mass="63579">MDGLLFDLPAAGSRRRAIREPSDDEIIVVGFAGGGGTCEGIKMALGRSPDEALNHDEDAVSMHMANHPETRHWCQNIWQAEPALVSAGRPIGLAWFSPDCTHFSKAKGGVPRKKNIRDLAWIVVAYAKLPRHLRPRVVMLENVEEFQTWGPLTDEGHPCPDRRGQTFAAWVAELRRLGYQVEWKESRASIYGAPTIRKRLSVIARCDSRPIVWPAPTHGAPTDSEVLAGRLLPFRTAASHVIDWSIPCPSIFLTKEEARALRIKRPLEANTLRRIFAGLKRYVIDHADPFIIPVTHGGDSRAHAIHDPLRTVTTANGGEFALVAPHIMKYRNNSVGHGIDEPLHTVTCSHSDYHPGGAAPLAVVAPFLSRQFGASIGHGAEEPCGTVTAGGGGKSALVMPWMVQQNTGVVGHSIDSPTSTILNTGSHQMLAAAHLTKLYGTCRDGLHPDQPMPTVTAGDGHVAEVRAFLTKYYGEGGQDQDCRDPLHTIPTKARFGLITVHGEPFQIVDIGMRMLTPRELFRAQGFPDSYVIDRGHDGRRFSKAAQIRMCGNSVSPPWAAAHIAANVPEMARFAKPLPVQAAE</sequence>
<dbReference type="Gene3D" id="3.40.50.150">
    <property type="entry name" value="Vaccinia Virus protein VP39"/>
    <property type="match status" value="1"/>
</dbReference>
<dbReference type="PANTHER" id="PTHR10629">
    <property type="entry name" value="CYTOSINE-SPECIFIC METHYLTRANSFERASE"/>
    <property type="match status" value="1"/>
</dbReference>
<dbReference type="EC" id="2.1.1.37" evidence="1"/>
<dbReference type="PANTHER" id="PTHR10629:SF52">
    <property type="entry name" value="DNA (CYTOSINE-5)-METHYLTRANSFERASE 1"/>
    <property type="match status" value="1"/>
</dbReference>
<evidence type="ECO:0000256" key="5">
    <source>
        <dbReference type="ARBA" id="ARBA00022747"/>
    </source>
</evidence>